<keyword evidence="10" id="KW-0863">Zinc-finger</keyword>
<comment type="caution">
    <text evidence="15">The sequence shown here is derived from an EMBL/GenBank/DDBJ whole genome shotgun (WGS) entry which is preliminary data.</text>
</comment>
<organism evidence="15 16">
    <name type="scientific">Nicotiana attenuata</name>
    <name type="common">Coyote tobacco</name>
    <dbReference type="NCBI Taxonomy" id="49451"/>
    <lineage>
        <taxon>Eukaryota</taxon>
        <taxon>Viridiplantae</taxon>
        <taxon>Streptophyta</taxon>
        <taxon>Embryophyta</taxon>
        <taxon>Tracheophyta</taxon>
        <taxon>Spermatophyta</taxon>
        <taxon>Magnoliopsida</taxon>
        <taxon>eudicotyledons</taxon>
        <taxon>Gunneridae</taxon>
        <taxon>Pentapetalae</taxon>
        <taxon>asterids</taxon>
        <taxon>lamiids</taxon>
        <taxon>Solanales</taxon>
        <taxon>Solanaceae</taxon>
        <taxon>Nicotianoideae</taxon>
        <taxon>Nicotianeae</taxon>
        <taxon>Nicotiana</taxon>
    </lineage>
</organism>
<evidence type="ECO:0000256" key="2">
    <source>
        <dbReference type="ARBA" id="ARBA00001947"/>
    </source>
</evidence>
<dbReference type="Pfam" id="PF19422">
    <property type="entry name" value="Ariadne"/>
    <property type="match status" value="1"/>
</dbReference>
<evidence type="ECO:0000256" key="3">
    <source>
        <dbReference type="ARBA" id="ARBA00003976"/>
    </source>
</evidence>
<dbReference type="CDD" id="cd20346">
    <property type="entry name" value="BRcat_RBR_ANKIB1"/>
    <property type="match status" value="1"/>
</dbReference>
<dbReference type="Proteomes" id="UP000187609">
    <property type="component" value="Unassembled WGS sequence"/>
</dbReference>
<dbReference type="InterPro" id="IPR002867">
    <property type="entry name" value="IBR_dom"/>
</dbReference>
<comment type="catalytic activity">
    <reaction evidence="1">
        <text>[E2 ubiquitin-conjugating enzyme]-S-ubiquitinyl-L-cysteine + [acceptor protein]-L-lysine = [E2 ubiquitin-conjugating enzyme]-L-cysteine + [acceptor protein]-N(6)-ubiquitinyl-L-lysine.</text>
        <dbReference type="EC" id="2.3.2.31"/>
    </reaction>
</comment>
<evidence type="ECO:0000313" key="16">
    <source>
        <dbReference type="Proteomes" id="UP000187609"/>
    </source>
</evidence>
<protein>
    <recommendedName>
        <fullName evidence="6">RBR-type E3 ubiquitin transferase</fullName>
        <ecNumber evidence="6">2.3.2.31</ecNumber>
    </recommendedName>
</protein>
<dbReference type="Gramene" id="OIS98282">
    <property type="protein sequence ID" value="OIS98282"/>
    <property type="gene ID" value="A4A49_20442"/>
</dbReference>
<comment type="pathway">
    <text evidence="4">Protein modification; protein ubiquitination.</text>
</comment>
<keyword evidence="11" id="KW-0833">Ubl conjugation pathway</keyword>
<evidence type="ECO:0000313" key="15">
    <source>
        <dbReference type="EMBL" id="OIS98282.1"/>
    </source>
</evidence>
<keyword evidence="16" id="KW-1185">Reference proteome</keyword>
<evidence type="ECO:0000256" key="1">
    <source>
        <dbReference type="ARBA" id="ARBA00001798"/>
    </source>
</evidence>
<reference evidence="15" key="1">
    <citation type="submission" date="2016-11" db="EMBL/GenBank/DDBJ databases">
        <title>The genome of Nicotiana attenuata.</title>
        <authorList>
            <person name="Xu S."/>
            <person name="Brockmoeller T."/>
            <person name="Gaquerel E."/>
            <person name="Navarro A."/>
            <person name="Kuhl H."/>
            <person name="Gase K."/>
            <person name="Ling Z."/>
            <person name="Zhou W."/>
            <person name="Kreitzer C."/>
            <person name="Stanke M."/>
            <person name="Tang H."/>
            <person name="Lyons E."/>
            <person name="Pandey P."/>
            <person name="Pandey S.P."/>
            <person name="Timmermann B."/>
            <person name="Baldwin I.T."/>
        </authorList>
    </citation>
    <scope>NUCLEOTIDE SEQUENCE [LARGE SCALE GENOMIC DNA]</scope>
    <source>
        <strain evidence="15">UT</strain>
    </source>
</reference>
<dbReference type="Gene3D" id="3.30.40.10">
    <property type="entry name" value="Zinc/RING finger domain, C3HC4 (zinc finger)"/>
    <property type="match status" value="1"/>
</dbReference>
<dbReference type="UniPathway" id="UPA00143"/>
<dbReference type="InterPro" id="IPR001876">
    <property type="entry name" value="Znf_RanBP2"/>
</dbReference>
<comment type="cofactor">
    <cofactor evidence="2">
        <name>Zn(2+)</name>
        <dbReference type="ChEBI" id="CHEBI:29105"/>
    </cofactor>
</comment>
<evidence type="ECO:0000256" key="9">
    <source>
        <dbReference type="ARBA" id="ARBA00022737"/>
    </source>
</evidence>
<dbReference type="SMART" id="SM00647">
    <property type="entry name" value="IBR"/>
    <property type="match status" value="2"/>
</dbReference>
<dbReference type="Gene3D" id="1.20.120.1750">
    <property type="match status" value="1"/>
</dbReference>
<dbReference type="InterPro" id="IPR013083">
    <property type="entry name" value="Znf_RING/FYVE/PHD"/>
</dbReference>
<dbReference type="PROSITE" id="PS01358">
    <property type="entry name" value="ZF_RANBP2_1"/>
    <property type="match status" value="1"/>
</dbReference>
<dbReference type="SUPFAM" id="SSF57850">
    <property type="entry name" value="RING/U-box"/>
    <property type="match status" value="3"/>
</dbReference>
<comment type="function">
    <text evidence="3">Might act as an E3 ubiquitin-protein ligase, or as part of E3 complex, which accepts ubiquitin from specific E2 ubiquitin-conjugating enzymes and then transfers it to substrates.</text>
</comment>
<evidence type="ECO:0000256" key="10">
    <source>
        <dbReference type="ARBA" id="ARBA00022771"/>
    </source>
</evidence>
<sequence>MDSDHDIYDMDSEPEQEEEDFFSDEPIINSDNEKDYTILKDTDIHQLINDDISKTITILSVKRDVALALLLHYNWNMTKANEEWFANKLEVSKAIGMLILEKEETKCLDSDNVNCGICFDEYTVDNIAFAACKQHPFCKGCWECYISTSINDGPKCLVLRCPDPSCNMMVGESMIVKLVCEKDKLKYYDYMFRSYVEENRKIKWCPAPGCEYAVEFEIGSENYDVICDCSNGFCWNCLDEIHRPIECDTIEKWKTRNFEEAVNMKWILTFTKKCPQCNKSIQKNKGCMHMTCVCNYDFCWLCLTKWGSCIGGCNGFKENKEVKEAKKNILRYIHYYERWVSNEKSKQQALKDLNEMKNEGVKKLSELHSLPETQLEFIIQAWQQIVECRRVLKWSYAYGFYLPEEDKAKTQFFEYLQREAGAGLERLHHCVEQELLDHLRSTKKLDYTEQGSYKNYELFRSKLIGLTKVTGNYFDKLVTALENGLIDVNPEEYKRKRELQMSNIAVDDSGMWACDRCTFLNEDFHTVCQMCVVD</sequence>
<dbReference type="InterPro" id="IPR044066">
    <property type="entry name" value="TRIAD_supradom"/>
</dbReference>
<gene>
    <name evidence="15" type="primary">ARI8_1</name>
    <name evidence="15" type="ORF">A4A49_20442</name>
</gene>
<comment type="similarity">
    <text evidence="5">Belongs to the RBR family. Ariadne subfamily.</text>
</comment>
<dbReference type="GO" id="GO:0008270">
    <property type="term" value="F:zinc ion binding"/>
    <property type="evidence" value="ECO:0007669"/>
    <property type="project" value="UniProtKB-KW"/>
</dbReference>
<evidence type="ECO:0000256" key="4">
    <source>
        <dbReference type="ARBA" id="ARBA00004906"/>
    </source>
</evidence>
<evidence type="ECO:0000256" key="12">
    <source>
        <dbReference type="ARBA" id="ARBA00022833"/>
    </source>
</evidence>
<dbReference type="EC" id="2.3.2.31" evidence="6"/>
<dbReference type="SUPFAM" id="SSF90209">
    <property type="entry name" value="Ran binding protein zinc finger-like"/>
    <property type="match status" value="1"/>
</dbReference>
<dbReference type="OMA" id="CGRERHE"/>
<dbReference type="Pfam" id="PF22191">
    <property type="entry name" value="IBR_1"/>
    <property type="match status" value="1"/>
</dbReference>
<feature type="domain" description="RING-type" evidence="14">
    <location>
        <begin position="111"/>
        <end position="322"/>
    </location>
</feature>
<keyword evidence="12" id="KW-0862">Zinc</keyword>
<dbReference type="InterPro" id="IPR045840">
    <property type="entry name" value="Ariadne"/>
</dbReference>
<dbReference type="InterPro" id="IPR036443">
    <property type="entry name" value="Znf_RanBP2_sf"/>
</dbReference>
<dbReference type="EMBL" id="MJEQ01037191">
    <property type="protein sequence ID" value="OIS98282.1"/>
    <property type="molecule type" value="Genomic_DNA"/>
</dbReference>
<keyword evidence="9" id="KW-0677">Repeat</keyword>
<name>A0A1J6IHA4_NICAT</name>
<dbReference type="SMR" id="A0A1J6IHA4"/>
<dbReference type="PROSITE" id="PS51873">
    <property type="entry name" value="TRIAD"/>
    <property type="match status" value="1"/>
</dbReference>
<proteinExistence type="inferred from homology"/>
<keyword evidence="7" id="KW-0808">Transferase</keyword>
<evidence type="ECO:0000256" key="6">
    <source>
        <dbReference type="ARBA" id="ARBA00012251"/>
    </source>
</evidence>
<dbReference type="AlphaFoldDB" id="A0A1J6IHA4"/>
<dbReference type="Pfam" id="PF01485">
    <property type="entry name" value="IBR"/>
    <property type="match status" value="1"/>
</dbReference>
<dbReference type="PANTHER" id="PTHR11685">
    <property type="entry name" value="RBR FAMILY RING FINGER AND IBR DOMAIN-CONTAINING"/>
    <property type="match status" value="1"/>
</dbReference>
<feature type="region of interest" description="Disordered" evidence="13">
    <location>
        <begin position="1"/>
        <end position="21"/>
    </location>
</feature>
<dbReference type="STRING" id="49451.A0A1J6IHA4"/>
<dbReference type="SMART" id="SM00547">
    <property type="entry name" value="ZnF_RBZ"/>
    <property type="match status" value="1"/>
</dbReference>
<evidence type="ECO:0000256" key="11">
    <source>
        <dbReference type="ARBA" id="ARBA00022786"/>
    </source>
</evidence>
<dbReference type="GO" id="GO:0061630">
    <property type="term" value="F:ubiquitin protein ligase activity"/>
    <property type="evidence" value="ECO:0007669"/>
    <property type="project" value="UniProtKB-EC"/>
</dbReference>
<dbReference type="GO" id="GO:0016567">
    <property type="term" value="P:protein ubiquitination"/>
    <property type="evidence" value="ECO:0007669"/>
    <property type="project" value="UniProtKB-UniPathway"/>
</dbReference>
<keyword evidence="8" id="KW-0479">Metal-binding</keyword>
<dbReference type="InterPro" id="IPR031127">
    <property type="entry name" value="E3_UB_ligase_RBR"/>
</dbReference>
<evidence type="ECO:0000259" key="14">
    <source>
        <dbReference type="PROSITE" id="PS51873"/>
    </source>
</evidence>
<evidence type="ECO:0000256" key="7">
    <source>
        <dbReference type="ARBA" id="ARBA00022679"/>
    </source>
</evidence>
<accession>A0A1J6IHA4</accession>
<dbReference type="FunFam" id="3.30.40.10:FF:000019">
    <property type="entry name" value="RBR-type E3 ubiquitin transferase"/>
    <property type="match status" value="1"/>
</dbReference>
<feature type="compositionally biased region" description="Acidic residues" evidence="13">
    <location>
        <begin position="9"/>
        <end position="21"/>
    </location>
</feature>
<evidence type="ECO:0000256" key="8">
    <source>
        <dbReference type="ARBA" id="ARBA00022723"/>
    </source>
</evidence>
<evidence type="ECO:0000256" key="13">
    <source>
        <dbReference type="SAM" id="MobiDB-lite"/>
    </source>
</evidence>
<evidence type="ECO:0000256" key="5">
    <source>
        <dbReference type="ARBA" id="ARBA00005884"/>
    </source>
</evidence>
<dbReference type="FunFam" id="1.20.120.1750:FF:000027">
    <property type="entry name" value="RBR-type E3 ubiquitin transferase"/>
    <property type="match status" value="1"/>
</dbReference>